<evidence type="ECO:0000256" key="2">
    <source>
        <dbReference type="SAM" id="Phobius"/>
    </source>
</evidence>
<dbReference type="Proteomes" id="UP000008204">
    <property type="component" value="Chromosome"/>
</dbReference>
<dbReference type="EMBL" id="CP001287">
    <property type="protein sequence ID" value="ACK68301.1"/>
    <property type="molecule type" value="Genomic_DNA"/>
</dbReference>
<name>B7JVG8_RIPO1</name>
<organism evidence="3 4">
    <name type="scientific">Rippkaea orientalis (strain PCC 8801 / RF-1)</name>
    <name type="common">Cyanothece sp. (strain PCC 8801)</name>
    <dbReference type="NCBI Taxonomy" id="41431"/>
    <lineage>
        <taxon>Bacteria</taxon>
        <taxon>Bacillati</taxon>
        <taxon>Cyanobacteriota</taxon>
        <taxon>Cyanophyceae</taxon>
        <taxon>Oscillatoriophycideae</taxon>
        <taxon>Chroococcales</taxon>
        <taxon>Aphanothecaceae</taxon>
        <taxon>Rippkaea</taxon>
        <taxon>Rippkaea orientalis</taxon>
    </lineage>
</organism>
<keyword evidence="2" id="KW-0812">Transmembrane</keyword>
<feature type="transmembrane region" description="Helical" evidence="2">
    <location>
        <begin position="63"/>
        <end position="81"/>
    </location>
</feature>
<gene>
    <name evidence="3" type="ordered locus">PCC8801_4379</name>
</gene>
<feature type="region of interest" description="Disordered" evidence="1">
    <location>
        <begin position="214"/>
        <end position="233"/>
    </location>
</feature>
<accession>B7JVG8</accession>
<evidence type="ECO:0000313" key="3">
    <source>
        <dbReference type="EMBL" id="ACK68301.1"/>
    </source>
</evidence>
<dbReference type="AlphaFoldDB" id="B7JVG8"/>
<dbReference type="STRING" id="41431.PCC8801_4379"/>
<keyword evidence="2" id="KW-0472">Membrane</keyword>
<feature type="compositionally biased region" description="Basic residues" evidence="1">
    <location>
        <begin position="219"/>
        <end position="233"/>
    </location>
</feature>
<dbReference type="KEGG" id="cyp:PCC8801_4379"/>
<protein>
    <recommendedName>
        <fullName evidence="5">Phosphate ABC transporter permease</fullName>
    </recommendedName>
</protein>
<dbReference type="RefSeq" id="WP_015957412.1">
    <property type="nucleotide sequence ID" value="NC_011726.1"/>
</dbReference>
<sequence length="233" mass="27156">MLIPLTRQAFEEIVPAIATGAQYLHYWGKSKDLLKRLLISMVALTTFWLIGKLLGPGGETVKLIFDIIAGLYWLWGPVYWASLRNGSYRRLPYSGFWQGEVLDVFITEEIVREEQTVNKRGELVVIENRERLINLEVGDREGFSAIVKAPIRRIYKVINPGDIAQMIVLSKQPDLSRIDKITDVYLPQHNLWLGEYPALRRDIFSRVSEEFTPNEPNRRSKRVYPREIRRRRS</sequence>
<reference evidence="4" key="1">
    <citation type="journal article" date="2011" name="MBio">
        <title>Novel metabolic attributes of the genus Cyanothece, comprising a group of unicellular nitrogen-fixing Cyanobacteria.</title>
        <authorList>
            <person name="Bandyopadhyay A."/>
            <person name="Elvitigala T."/>
            <person name="Welsh E."/>
            <person name="Stockel J."/>
            <person name="Liberton M."/>
            <person name="Min H."/>
            <person name="Sherman L.A."/>
            <person name="Pakrasi H.B."/>
        </authorList>
    </citation>
    <scope>NUCLEOTIDE SEQUENCE [LARGE SCALE GENOMIC DNA]</scope>
    <source>
        <strain evidence="4">PCC 8801</strain>
    </source>
</reference>
<evidence type="ECO:0008006" key="5">
    <source>
        <dbReference type="Google" id="ProtNLM"/>
    </source>
</evidence>
<feature type="transmembrane region" description="Helical" evidence="2">
    <location>
        <begin position="33"/>
        <end position="51"/>
    </location>
</feature>
<dbReference type="eggNOG" id="ENOG502ZBTP">
    <property type="taxonomic scope" value="Bacteria"/>
</dbReference>
<keyword evidence="2" id="KW-1133">Transmembrane helix</keyword>
<keyword evidence="4" id="KW-1185">Reference proteome</keyword>
<evidence type="ECO:0000256" key="1">
    <source>
        <dbReference type="SAM" id="MobiDB-lite"/>
    </source>
</evidence>
<evidence type="ECO:0000313" key="4">
    <source>
        <dbReference type="Proteomes" id="UP000008204"/>
    </source>
</evidence>
<dbReference type="HOGENOM" id="CLU_101804_0_0_3"/>
<dbReference type="OrthoDB" id="459934at2"/>
<proteinExistence type="predicted"/>